<dbReference type="KEGG" id="sgs:AVL59_19105"/>
<dbReference type="EMBL" id="CP016279">
    <property type="protein sequence ID" value="ANP51435.1"/>
    <property type="molecule type" value="Genomic_DNA"/>
</dbReference>
<protein>
    <submittedName>
        <fullName evidence="6">AraC-like DNA-binding protein</fullName>
    </submittedName>
</protein>
<dbReference type="SUPFAM" id="SSF46689">
    <property type="entry name" value="Homeodomain-like"/>
    <property type="match status" value="1"/>
</dbReference>
<name>A0A1B1AY11_9ACTN</name>
<feature type="domain" description="HTH araC/xylS-type" evidence="4">
    <location>
        <begin position="225"/>
        <end position="326"/>
    </location>
</feature>
<dbReference type="PROSITE" id="PS01124">
    <property type="entry name" value="HTH_ARAC_FAMILY_2"/>
    <property type="match status" value="1"/>
</dbReference>
<evidence type="ECO:0000313" key="5">
    <source>
        <dbReference type="EMBL" id="ANP51435.1"/>
    </source>
</evidence>
<dbReference type="Proteomes" id="UP001519309">
    <property type="component" value="Unassembled WGS sequence"/>
</dbReference>
<reference evidence="6 8" key="2">
    <citation type="submission" date="2021-03" db="EMBL/GenBank/DDBJ databases">
        <title>Genomic Encyclopedia of Type Strains, Phase IV (KMG-IV): sequencing the most valuable type-strain genomes for metagenomic binning, comparative biology and taxonomic classification.</title>
        <authorList>
            <person name="Goeker M."/>
        </authorList>
    </citation>
    <scope>NUCLEOTIDE SEQUENCE [LARGE SCALE GENOMIC DNA]</scope>
    <source>
        <strain evidence="6 8">DSM 40499</strain>
    </source>
</reference>
<dbReference type="Pfam" id="PF12833">
    <property type="entry name" value="HTH_18"/>
    <property type="match status" value="1"/>
</dbReference>
<dbReference type="Gene3D" id="1.10.10.60">
    <property type="entry name" value="Homeodomain-like"/>
    <property type="match status" value="1"/>
</dbReference>
<evidence type="ECO:0000256" key="2">
    <source>
        <dbReference type="ARBA" id="ARBA00023125"/>
    </source>
</evidence>
<proteinExistence type="predicted"/>
<dbReference type="InterPro" id="IPR053142">
    <property type="entry name" value="PchR_regulatory_protein"/>
</dbReference>
<evidence type="ECO:0000313" key="8">
    <source>
        <dbReference type="Proteomes" id="UP001519309"/>
    </source>
</evidence>
<dbReference type="PANTHER" id="PTHR47893">
    <property type="entry name" value="REGULATORY PROTEIN PCHR"/>
    <property type="match status" value="1"/>
</dbReference>
<dbReference type="AlphaFoldDB" id="A0A1B1AY11"/>
<sequence>MSQATTPPFVHTWDTRVAPPAHRFDMFCELVADDLAPHLVTSDHAHDFQASLLHVDMDRVRVSAIDFPTLRSMRTPRLIRRSDPELLELALAARGDMEIEQADNHFYPTDGDLVLYDTSRPYIANAVATRSHARSVVLHLPRCAVPVPDQTLRRLTATRLPARTGVGALLGQLLAGLVEQAPALKAAHARRVGSALWDLASAFLADLVDSPDRLSAETRQAALLLEIKSFICRHVGDPALSPPAVAAAHHISLRSLHYLFGHDDMTVGQFIREQRLGRCRADLADARLATRSVHEIGRRWGFVDPSAFNRAFRARYGLAPGAYRQQRFQAPAWAPTSG</sequence>
<dbReference type="PRINTS" id="PR00032">
    <property type="entry name" value="HTHARAC"/>
</dbReference>
<dbReference type="SMART" id="SM00342">
    <property type="entry name" value="HTH_ARAC"/>
    <property type="match status" value="1"/>
</dbReference>
<dbReference type="GO" id="GO:0003700">
    <property type="term" value="F:DNA-binding transcription factor activity"/>
    <property type="evidence" value="ECO:0007669"/>
    <property type="project" value="InterPro"/>
</dbReference>
<evidence type="ECO:0000256" key="3">
    <source>
        <dbReference type="ARBA" id="ARBA00023163"/>
    </source>
</evidence>
<dbReference type="InterPro" id="IPR018060">
    <property type="entry name" value="HTH_AraC"/>
</dbReference>
<keyword evidence="3" id="KW-0804">Transcription</keyword>
<reference evidence="5 7" key="1">
    <citation type="submission" date="2016-06" db="EMBL/GenBank/DDBJ databases">
        <title>Complete genome sequence of Streptomyces griseochromogenes ATCC 14511, the Blasticidin S producer.</title>
        <authorList>
            <person name="Wu L."/>
        </authorList>
    </citation>
    <scope>NUCLEOTIDE SEQUENCE [LARGE SCALE GENOMIC DNA]</scope>
    <source>
        <strain evidence="5 7">ATCC 14511</strain>
    </source>
</reference>
<evidence type="ECO:0000313" key="6">
    <source>
        <dbReference type="EMBL" id="MBP2049815.1"/>
    </source>
</evidence>
<dbReference type="OrthoDB" id="9799345at2"/>
<evidence type="ECO:0000259" key="4">
    <source>
        <dbReference type="PROSITE" id="PS01124"/>
    </source>
</evidence>
<dbReference type="EMBL" id="JAGGLP010000005">
    <property type="protein sequence ID" value="MBP2049815.1"/>
    <property type="molecule type" value="Genomic_DNA"/>
</dbReference>
<keyword evidence="1" id="KW-0805">Transcription regulation</keyword>
<dbReference type="Proteomes" id="UP000092659">
    <property type="component" value="Chromosome"/>
</dbReference>
<organism evidence="5 7">
    <name type="scientific">Streptomyces griseochromogenes</name>
    <dbReference type="NCBI Taxonomy" id="68214"/>
    <lineage>
        <taxon>Bacteria</taxon>
        <taxon>Bacillati</taxon>
        <taxon>Actinomycetota</taxon>
        <taxon>Actinomycetes</taxon>
        <taxon>Kitasatosporales</taxon>
        <taxon>Streptomycetaceae</taxon>
        <taxon>Streptomyces</taxon>
    </lineage>
</organism>
<gene>
    <name evidence="5" type="ORF">AVL59_19105</name>
    <name evidence="6" type="ORF">J2Z21_002751</name>
</gene>
<keyword evidence="8" id="KW-1185">Reference proteome</keyword>
<accession>A0A1B1AY11</accession>
<dbReference type="RefSeq" id="WP_067305862.1">
    <property type="nucleotide sequence ID" value="NZ_CP016279.1"/>
</dbReference>
<evidence type="ECO:0000256" key="1">
    <source>
        <dbReference type="ARBA" id="ARBA00023015"/>
    </source>
</evidence>
<dbReference type="GO" id="GO:0043565">
    <property type="term" value="F:sequence-specific DNA binding"/>
    <property type="evidence" value="ECO:0007669"/>
    <property type="project" value="InterPro"/>
</dbReference>
<dbReference type="InterPro" id="IPR035418">
    <property type="entry name" value="AraC-bd_2"/>
</dbReference>
<keyword evidence="2" id="KW-0238">DNA-binding</keyword>
<dbReference type="InterPro" id="IPR009057">
    <property type="entry name" value="Homeodomain-like_sf"/>
</dbReference>
<dbReference type="PANTHER" id="PTHR47893:SF1">
    <property type="entry name" value="REGULATORY PROTEIN PCHR"/>
    <property type="match status" value="1"/>
</dbReference>
<dbReference type="InterPro" id="IPR020449">
    <property type="entry name" value="Tscrpt_reg_AraC-type_HTH"/>
</dbReference>
<evidence type="ECO:0000313" key="7">
    <source>
        <dbReference type="Proteomes" id="UP000092659"/>
    </source>
</evidence>
<dbReference type="Pfam" id="PF14525">
    <property type="entry name" value="AraC_binding_2"/>
    <property type="match status" value="1"/>
</dbReference>